<feature type="region of interest" description="Disordered" evidence="1">
    <location>
        <begin position="82"/>
        <end position="134"/>
    </location>
</feature>
<protein>
    <submittedName>
        <fullName evidence="2">Uncharacterized protein</fullName>
    </submittedName>
</protein>
<comment type="caution">
    <text evidence="2">The sequence shown here is derived from an EMBL/GenBank/DDBJ whole genome shotgun (WGS) entry which is preliminary data.</text>
</comment>
<dbReference type="VEuPathDB" id="HostDB:GeneID_118657671"/>
<evidence type="ECO:0000256" key="1">
    <source>
        <dbReference type="SAM" id="MobiDB-lite"/>
    </source>
</evidence>
<dbReference type="AlphaFoldDB" id="A0A7J8ALY9"/>
<organism evidence="2 3">
    <name type="scientific">Myotis myotis</name>
    <name type="common">Greater mouse-eared bat</name>
    <name type="synonym">Vespertilio myotis</name>
    <dbReference type="NCBI Taxonomy" id="51298"/>
    <lineage>
        <taxon>Eukaryota</taxon>
        <taxon>Metazoa</taxon>
        <taxon>Chordata</taxon>
        <taxon>Craniata</taxon>
        <taxon>Vertebrata</taxon>
        <taxon>Euteleostomi</taxon>
        <taxon>Mammalia</taxon>
        <taxon>Eutheria</taxon>
        <taxon>Laurasiatheria</taxon>
        <taxon>Chiroptera</taxon>
        <taxon>Yangochiroptera</taxon>
        <taxon>Vespertilionidae</taxon>
        <taxon>Myotis</taxon>
    </lineage>
</organism>
<name>A0A7J8ALY9_MYOMY</name>
<reference evidence="2 3" key="1">
    <citation type="journal article" date="2020" name="Nature">
        <title>Six reference-quality genomes reveal evolution of bat adaptations.</title>
        <authorList>
            <person name="Jebb D."/>
            <person name="Huang Z."/>
            <person name="Pippel M."/>
            <person name="Hughes G.M."/>
            <person name="Lavrichenko K."/>
            <person name="Devanna P."/>
            <person name="Winkler S."/>
            <person name="Jermiin L.S."/>
            <person name="Skirmuntt E.C."/>
            <person name="Katzourakis A."/>
            <person name="Burkitt-Gray L."/>
            <person name="Ray D.A."/>
            <person name="Sullivan K.A.M."/>
            <person name="Roscito J.G."/>
            <person name="Kirilenko B.M."/>
            <person name="Davalos L.M."/>
            <person name="Corthals A.P."/>
            <person name="Power M.L."/>
            <person name="Jones G."/>
            <person name="Ransome R.D."/>
            <person name="Dechmann D.K.N."/>
            <person name="Locatelli A.G."/>
            <person name="Puechmaille S.J."/>
            <person name="Fedrigo O."/>
            <person name="Jarvis E.D."/>
            <person name="Hiller M."/>
            <person name="Vernes S.C."/>
            <person name="Myers E.W."/>
            <person name="Teeling E.C."/>
        </authorList>
    </citation>
    <scope>NUCLEOTIDE SEQUENCE [LARGE SCALE GENOMIC DNA]</scope>
    <source>
        <strain evidence="2">MMyoMyo1</strain>
        <tissue evidence="2">Flight muscle</tissue>
    </source>
</reference>
<evidence type="ECO:0000313" key="3">
    <source>
        <dbReference type="Proteomes" id="UP000527355"/>
    </source>
</evidence>
<gene>
    <name evidence="2" type="ORF">mMyoMyo1_008075</name>
</gene>
<sequence>MQATYIVQVNFMALHMLKVWGSATNTMADLTHKQSGMEDMKPLEQWAKQLAVEAKSDQPPWAQRKILLVWSDASWEELAKPAWQDNPEEMEMGKREDEDEMNLQPNEERLEQQSMLPNLLQRKTDTYLTLPPLQ</sequence>
<accession>A0A7J8ALY9</accession>
<keyword evidence="3" id="KW-1185">Reference proteome</keyword>
<evidence type="ECO:0000313" key="2">
    <source>
        <dbReference type="EMBL" id="KAF6387597.1"/>
    </source>
</evidence>
<dbReference type="EMBL" id="JABWUV010000001">
    <property type="protein sequence ID" value="KAF6387597.1"/>
    <property type="molecule type" value="Genomic_DNA"/>
</dbReference>
<dbReference type="Proteomes" id="UP000527355">
    <property type="component" value="Unassembled WGS sequence"/>
</dbReference>
<proteinExistence type="predicted"/>